<keyword evidence="3 5" id="KW-0560">Oxidoreductase</keyword>
<comment type="similarity">
    <text evidence="1">Belongs to the aldehyde dehydrogenase family.</text>
</comment>
<dbReference type="GO" id="GO:0036243">
    <property type="term" value="F:succinate-semialdehyde dehydrogenase (NADP+) activity"/>
    <property type="evidence" value="ECO:0007669"/>
    <property type="project" value="UniProtKB-EC"/>
</dbReference>
<dbReference type="Proteomes" id="UP000540191">
    <property type="component" value="Unassembled WGS sequence"/>
</dbReference>
<dbReference type="GO" id="GO:0004777">
    <property type="term" value="F:succinate-semialdehyde dehydrogenase (NAD+) activity"/>
    <property type="evidence" value="ECO:0007669"/>
    <property type="project" value="TreeGrafter"/>
</dbReference>
<dbReference type="GO" id="GO:0004030">
    <property type="term" value="F:aldehyde dehydrogenase [NAD(P)+] activity"/>
    <property type="evidence" value="ECO:0007669"/>
    <property type="project" value="InterPro"/>
</dbReference>
<dbReference type="PANTHER" id="PTHR43217:SF2">
    <property type="entry name" value="SUCCINATE-SEMIALDEHYDE DEHYDROGENASE [NADP(+)]"/>
    <property type="match status" value="1"/>
</dbReference>
<dbReference type="CDD" id="cd07100">
    <property type="entry name" value="ALDH_SSADH1_GabD1"/>
    <property type="match status" value="1"/>
</dbReference>
<protein>
    <submittedName>
        <fullName evidence="5">Succinate-semialdehyde dehydrogenase/glutarate-semialdehyde dehydrogenase</fullName>
        <ecNumber evidence="5">1.2.1.16</ecNumber>
        <ecNumber evidence="5">1.2.1.20</ecNumber>
        <ecNumber evidence="5">1.2.1.79</ecNumber>
    </submittedName>
</protein>
<dbReference type="EC" id="1.2.1.79" evidence="5"/>
<dbReference type="EC" id="1.2.1.20" evidence="5"/>
<keyword evidence="6" id="KW-1185">Reference proteome</keyword>
<keyword evidence="2" id="KW-0521">NADP</keyword>
<dbReference type="InterPro" id="IPR016162">
    <property type="entry name" value="Ald_DH_N"/>
</dbReference>
<comment type="caution">
    <text evidence="5">The sequence shown here is derived from an EMBL/GenBank/DDBJ whole genome shotgun (WGS) entry which is preliminary data.</text>
</comment>
<evidence type="ECO:0000313" key="5">
    <source>
        <dbReference type="EMBL" id="MBB4734926.1"/>
    </source>
</evidence>
<accession>A0A7W7M2F8</accession>
<organism evidence="5 6">
    <name type="scientific">Micrococcus cohnii</name>
    <dbReference type="NCBI Taxonomy" id="993416"/>
    <lineage>
        <taxon>Bacteria</taxon>
        <taxon>Bacillati</taxon>
        <taxon>Actinomycetota</taxon>
        <taxon>Actinomycetes</taxon>
        <taxon>Micrococcales</taxon>
        <taxon>Micrococcaceae</taxon>
        <taxon>Micrococcus</taxon>
    </lineage>
</organism>
<dbReference type="PANTHER" id="PTHR43217">
    <property type="entry name" value="SUCCINATE SEMIALDEHYDE DEHYDROGENASE [NAD(P)+] SAD"/>
    <property type="match status" value="1"/>
</dbReference>
<dbReference type="RefSeq" id="WP_184240984.1">
    <property type="nucleotide sequence ID" value="NZ_JACHNA010000001.1"/>
</dbReference>
<feature type="domain" description="Aldehyde dehydrogenase" evidence="4">
    <location>
        <begin position="11"/>
        <end position="460"/>
    </location>
</feature>
<evidence type="ECO:0000256" key="3">
    <source>
        <dbReference type="ARBA" id="ARBA00023002"/>
    </source>
</evidence>
<evidence type="ECO:0000259" key="4">
    <source>
        <dbReference type="Pfam" id="PF00171"/>
    </source>
</evidence>
<dbReference type="Pfam" id="PF00171">
    <property type="entry name" value="Aldedh"/>
    <property type="match status" value="1"/>
</dbReference>
<dbReference type="EMBL" id="JACHNA010000001">
    <property type="protein sequence ID" value="MBB4734926.1"/>
    <property type="molecule type" value="Genomic_DNA"/>
</dbReference>
<evidence type="ECO:0000313" key="6">
    <source>
        <dbReference type="Proteomes" id="UP000540191"/>
    </source>
</evidence>
<evidence type="ECO:0000256" key="1">
    <source>
        <dbReference type="ARBA" id="ARBA00009986"/>
    </source>
</evidence>
<dbReference type="Gene3D" id="3.40.605.10">
    <property type="entry name" value="Aldehyde Dehydrogenase, Chain A, domain 1"/>
    <property type="match status" value="1"/>
</dbReference>
<name>A0A7W7M2F8_9MICC</name>
<gene>
    <name evidence="5" type="ORF">HDA30_000434</name>
</gene>
<dbReference type="EC" id="1.2.1.16" evidence="5"/>
<dbReference type="InterPro" id="IPR044148">
    <property type="entry name" value="ALDH_GabD1-like"/>
</dbReference>
<dbReference type="InterPro" id="IPR016163">
    <property type="entry name" value="Ald_DH_C"/>
</dbReference>
<dbReference type="FunFam" id="3.40.605.10:FF:000012">
    <property type="entry name" value="NAD-dependent succinate-semialdehyde dehydrogenase"/>
    <property type="match status" value="1"/>
</dbReference>
<sequence>MSAPSTAELGYRTQNPVTGDVIERFETATDGEVTDALAATQSAFDTWSATPLPARAAIVKKAADLFAERSKDIARVVTEEMGKRLGEAIGEVRFSAQIFAYYADNAEQLLADQPITDFDGQQAVVQKLPLGPLLGIMPWNYPIYQVARFAAPNLVLGNTILLKHAEITPRCAALIQDILAEAGLPAGVYQNLYATHEQVSTIIADDRVQGVSLTGSERAGAAVAEQAGRHLKKAVLELGGSDPYIVLSAGDARAAAREALTVRLDNWGQACNSNKRMIVMDDVYDEFVDELVTQTKALRPGDPTSRDTDIFGPLSSEAAADAIVEQVAAARADGATVHVGGERVDGPQGGGYYVSPAVITGVEPDNRIYREELFGLVSVVYKVSSAEEAVVLANDSQYGLGSAVFSTDTEQAKAVAQQLNVGMANVNTDAAMGANLPFGGVKRSGFGRELGPLGIEEFANKRLFAVQGEMQH</sequence>
<reference evidence="5 6" key="1">
    <citation type="submission" date="2020-08" db="EMBL/GenBank/DDBJ databases">
        <title>Sequencing the genomes of 1000 actinobacteria strains.</title>
        <authorList>
            <person name="Klenk H.-P."/>
        </authorList>
    </citation>
    <scope>NUCLEOTIDE SEQUENCE [LARGE SCALE GENOMIC DNA]</scope>
    <source>
        <strain evidence="5 6">DSM 23974</strain>
    </source>
</reference>
<dbReference type="InterPro" id="IPR015590">
    <property type="entry name" value="Aldehyde_DH_dom"/>
</dbReference>
<dbReference type="Gene3D" id="3.40.309.10">
    <property type="entry name" value="Aldehyde Dehydrogenase, Chain A, domain 2"/>
    <property type="match status" value="1"/>
</dbReference>
<dbReference type="AlphaFoldDB" id="A0A7W7M2F8"/>
<dbReference type="InterPro" id="IPR016161">
    <property type="entry name" value="Ald_DH/histidinol_DH"/>
</dbReference>
<dbReference type="GO" id="GO:0102810">
    <property type="term" value="F:glutarate-semialdehyde dehydrogenase (NADP+) activity"/>
    <property type="evidence" value="ECO:0007669"/>
    <property type="project" value="UniProtKB-EC"/>
</dbReference>
<proteinExistence type="inferred from homology"/>
<dbReference type="InterPro" id="IPR047110">
    <property type="entry name" value="GABD/Sad-like"/>
</dbReference>
<dbReference type="SUPFAM" id="SSF53720">
    <property type="entry name" value="ALDH-like"/>
    <property type="match status" value="1"/>
</dbReference>
<evidence type="ECO:0000256" key="2">
    <source>
        <dbReference type="ARBA" id="ARBA00022857"/>
    </source>
</evidence>